<evidence type="ECO:0000259" key="7">
    <source>
        <dbReference type="PROSITE" id="PS50157"/>
    </source>
</evidence>
<feature type="compositionally biased region" description="Polar residues" evidence="6">
    <location>
        <begin position="109"/>
        <end position="135"/>
    </location>
</feature>
<keyword evidence="2" id="KW-0677">Repeat</keyword>
<dbReference type="InterPro" id="IPR036236">
    <property type="entry name" value="Znf_C2H2_sf"/>
</dbReference>
<dbReference type="GO" id="GO:0005667">
    <property type="term" value="C:transcription regulator complex"/>
    <property type="evidence" value="ECO:0007669"/>
    <property type="project" value="TreeGrafter"/>
</dbReference>
<dbReference type="GO" id="GO:0000981">
    <property type="term" value="F:DNA-binding transcription factor activity, RNA polymerase II-specific"/>
    <property type="evidence" value="ECO:0007669"/>
    <property type="project" value="TreeGrafter"/>
</dbReference>
<feature type="region of interest" description="Disordered" evidence="6">
    <location>
        <begin position="90"/>
        <end position="135"/>
    </location>
</feature>
<accession>A0A4V4HF50</accession>
<dbReference type="FunFam" id="3.30.160.60:FF:000100">
    <property type="entry name" value="Zinc finger 45-like"/>
    <property type="match status" value="1"/>
</dbReference>
<dbReference type="PANTHER" id="PTHR14003">
    <property type="entry name" value="TRANSCRIPTIONAL REPRESSOR PROTEIN YY"/>
    <property type="match status" value="1"/>
</dbReference>
<dbReference type="Pfam" id="PF00096">
    <property type="entry name" value="zf-C2H2"/>
    <property type="match status" value="1"/>
</dbReference>
<keyword evidence="9" id="KW-1185">Reference proteome</keyword>
<dbReference type="GO" id="GO:0008270">
    <property type="term" value="F:zinc ion binding"/>
    <property type="evidence" value="ECO:0007669"/>
    <property type="project" value="UniProtKB-KW"/>
</dbReference>
<dbReference type="PROSITE" id="PS50157">
    <property type="entry name" value="ZINC_FINGER_C2H2_2"/>
    <property type="match status" value="2"/>
</dbReference>
<name>A0A4V4HF50_DENBC</name>
<gene>
    <name evidence="8" type="ORF">K435DRAFT_967270</name>
</gene>
<proteinExistence type="predicted"/>
<sequence>MPALRTKDKYECQHCGKQFGRPYDLKRHVQVHDPDARKCNCPEPGCDFSTLQKSNLDTHIRTHSGTKSKVCPDCDFATCDPSSLTRHRKHFHGYSPNRANHRRRKPVLDNTTASLPTSRRTPPDSSHPGSIDSVSMDSLLTFPEELPTCSMNMPEIHNYHLVDPPSYPHFESANCLSTRHACPSPSDWTFTSSNNYHAPTNDAYPKIMYPGSETGLESTSQNREIGSSTFGDSDALRVPVPSSSIPELEECFDVFQHPVPTVYEEWTHFPLDHDYLSGGSGVEPHISSTFGSELCFPPFAGSDSFNAMQYYPIPGMALSSDVGTTNWTAHGNEPFVPAVSSALSTSSLSSSDVGAMNWMAHRNEPFIPATPSVLSSSSLSRSDVGTMNWTAQRNEPYIPVMSSVLSSSSLSRSQAPTSFIDNPFLISVSA</sequence>
<evidence type="ECO:0000256" key="3">
    <source>
        <dbReference type="ARBA" id="ARBA00022771"/>
    </source>
</evidence>
<dbReference type="GO" id="GO:0000978">
    <property type="term" value="F:RNA polymerase II cis-regulatory region sequence-specific DNA binding"/>
    <property type="evidence" value="ECO:0007669"/>
    <property type="project" value="TreeGrafter"/>
</dbReference>
<evidence type="ECO:0000256" key="4">
    <source>
        <dbReference type="ARBA" id="ARBA00022833"/>
    </source>
</evidence>
<evidence type="ECO:0000313" key="8">
    <source>
        <dbReference type="EMBL" id="THU93535.1"/>
    </source>
</evidence>
<evidence type="ECO:0000256" key="6">
    <source>
        <dbReference type="SAM" id="MobiDB-lite"/>
    </source>
</evidence>
<dbReference type="PANTHER" id="PTHR14003:SF20">
    <property type="entry name" value="FINGER DOMAIN PROTEIN, PUTATIVE (AFU_ORTHOLOGUE AFUA_4G10380)-RELATED"/>
    <property type="match status" value="1"/>
</dbReference>
<evidence type="ECO:0000256" key="1">
    <source>
        <dbReference type="ARBA" id="ARBA00022723"/>
    </source>
</evidence>
<dbReference type="PROSITE" id="PS00028">
    <property type="entry name" value="ZINC_FINGER_C2H2_1"/>
    <property type="match status" value="1"/>
</dbReference>
<dbReference type="GO" id="GO:0000785">
    <property type="term" value="C:chromatin"/>
    <property type="evidence" value="ECO:0007669"/>
    <property type="project" value="TreeGrafter"/>
</dbReference>
<protein>
    <recommendedName>
        <fullName evidence="7">C2H2-type domain-containing protein</fullName>
    </recommendedName>
</protein>
<feature type="domain" description="C2H2-type" evidence="7">
    <location>
        <begin position="10"/>
        <end position="37"/>
    </location>
</feature>
<dbReference type="SUPFAM" id="SSF57667">
    <property type="entry name" value="beta-beta-alpha zinc fingers"/>
    <property type="match status" value="2"/>
</dbReference>
<dbReference type="Proteomes" id="UP000297245">
    <property type="component" value="Unassembled WGS sequence"/>
</dbReference>
<feature type="domain" description="C2H2-type" evidence="7">
    <location>
        <begin position="37"/>
        <end position="68"/>
    </location>
</feature>
<organism evidence="8 9">
    <name type="scientific">Dendrothele bispora (strain CBS 962.96)</name>
    <dbReference type="NCBI Taxonomy" id="1314807"/>
    <lineage>
        <taxon>Eukaryota</taxon>
        <taxon>Fungi</taxon>
        <taxon>Dikarya</taxon>
        <taxon>Basidiomycota</taxon>
        <taxon>Agaricomycotina</taxon>
        <taxon>Agaricomycetes</taxon>
        <taxon>Agaricomycetidae</taxon>
        <taxon>Agaricales</taxon>
        <taxon>Agaricales incertae sedis</taxon>
        <taxon>Dendrothele</taxon>
    </lineage>
</organism>
<dbReference type="Gene3D" id="3.30.160.60">
    <property type="entry name" value="Classic Zinc Finger"/>
    <property type="match status" value="2"/>
</dbReference>
<keyword evidence="3 5" id="KW-0863">Zinc-finger</keyword>
<dbReference type="EMBL" id="ML179247">
    <property type="protein sequence ID" value="THU93535.1"/>
    <property type="molecule type" value="Genomic_DNA"/>
</dbReference>
<evidence type="ECO:0000256" key="2">
    <source>
        <dbReference type="ARBA" id="ARBA00022737"/>
    </source>
</evidence>
<keyword evidence="1" id="KW-0479">Metal-binding</keyword>
<dbReference type="OrthoDB" id="654211at2759"/>
<keyword evidence="4" id="KW-0862">Zinc</keyword>
<reference evidence="8 9" key="1">
    <citation type="journal article" date="2019" name="Nat. Ecol. Evol.">
        <title>Megaphylogeny resolves global patterns of mushroom evolution.</title>
        <authorList>
            <person name="Varga T."/>
            <person name="Krizsan K."/>
            <person name="Foldi C."/>
            <person name="Dima B."/>
            <person name="Sanchez-Garcia M."/>
            <person name="Sanchez-Ramirez S."/>
            <person name="Szollosi G.J."/>
            <person name="Szarkandi J.G."/>
            <person name="Papp V."/>
            <person name="Albert L."/>
            <person name="Andreopoulos W."/>
            <person name="Angelini C."/>
            <person name="Antonin V."/>
            <person name="Barry K.W."/>
            <person name="Bougher N.L."/>
            <person name="Buchanan P."/>
            <person name="Buyck B."/>
            <person name="Bense V."/>
            <person name="Catcheside P."/>
            <person name="Chovatia M."/>
            <person name="Cooper J."/>
            <person name="Damon W."/>
            <person name="Desjardin D."/>
            <person name="Finy P."/>
            <person name="Geml J."/>
            <person name="Haridas S."/>
            <person name="Hughes K."/>
            <person name="Justo A."/>
            <person name="Karasinski D."/>
            <person name="Kautmanova I."/>
            <person name="Kiss B."/>
            <person name="Kocsube S."/>
            <person name="Kotiranta H."/>
            <person name="LaButti K.M."/>
            <person name="Lechner B.E."/>
            <person name="Liimatainen K."/>
            <person name="Lipzen A."/>
            <person name="Lukacs Z."/>
            <person name="Mihaltcheva S."/>
            <person name="Morgado L.N."/>
            <person name="Niskanen T."/>
            <person name="Noordeloos M.E."/>
            <person name="Ohm R.A."/>
            <person name="Ortiz-Santana B."/>
            <person name="Ovrebo C."/>
            <person name="Racz N."/>
            <person name="Riley R."/>
            <person name="Savchenko A."/>
            <person name="Shiryaev A."/>
            <person name="Soop K."/>
            <person name="Spirin V."/>
            <person name="Szebenyi C."/>
            <person name="Tomsovsky M."/>
            <person name="Tulloss R.E."/>
            <person name="Uehling J."/>
            <person name="Grigoriev I.V."/>
            <person name="Vagvolgyi C."/>
            <person name="Papp T."/>
            <person name="Martin F.M."/>
            <person name="Miettinen O."/>
            <person name="Hibbett D.S."/>
            <person name="Nagy L.G."/>
        </authorList>
    </citation>
    <scope>NUCLEOTIDE SEQUENCE [LARGE SCALE GENOMIC DNA]</scope>
    <source>
        <strain evidence="8 9">CBS 962.96</strain>
    </source>
</reference>
<dbReference type="SMART" id="SM00355">
    <property type="entry name" value="ZnF_C2H2"/>
    <property type="match status" value="3"/>
</dbReference>
<dbReference type="AlphaFoldDB" id="A0A4V4HF50"/>
<dbReference type="InterPro" id="IPR013087">
    <property type="entry name" value="Znf_C2H2_type"/>
</dbReference>
<evidence type="ECO:0000256" key="5">
    <source>
        <dbReference type="PROSITE-ProRule" id="PRU00042"/>
    </source>
</evidence>
<evidence type="ECO:0000313" key="9">
    <source>
        <dbReference type="Proteomes" id="UP000297245"/>
    </source>
</evidence>
<dbReference type="GO" id="GO:0031519">
    <property type="term" value="C:PcG protein complex"/>
    <property type="evidence" value="ECO:0007669"/>
    <property type="project" value="TreeGrafter"/>
</dbReference>